<dbReference type="Proteomes" id="UP001059836">
    <property type="component" value="Chromosome"/>
</dbReference>
<evidence type="ECO:0000256" key="7">
    <source>
        <dbReference type="ARBA" id="ARBA00022839"/>
    </source>
</evidence>
<evidence type="ECO:0000259" key="19">
    <source>
        <dbReference type="PROSITE" id="PS51217"/>
    </source>
</evidence>
<dbReference type="SUPFAM" id="SSF52980">
    <property type="entry name" value="Restriction endonuclease-like"/>
    <property type="match status" value="1"/>
</dbReference>
<protein>
    <recommendedName>
        <fullName evidence="15">RecBCD enzyme subunit RecB</fullName>
        <ecNumber evidence="15">3.1.11.5</ecNumber>
        <ecNumber evidence="15">5.6.2.4</ecNumber>
    </recommendedName>
    <alternativeName>
        <fullName evidence="15">DNA 3'-5' helicase subunit RecB</fullName>
    </alternativeName>
    <alternativeName>
        <fullName evidence="15">Exonuclease V subunit RecB</fullName>
        <shortName evidence="15">ExoV subunit RecB</shortName>
    </alternativeName>
    <alternativeName>
        <fullName evidence="15">Helicase/nuclease RecBCD subunit RecB</fullName>
    </alternativeName>
</protein>
<gene>
    <name evidence="15" type="primary">recB</name>
    <name evidence="20" type="ORF">GII31_12025</name>
</gene>
<dbReference type="Gene3D" id="1.10.486.10">
    <property type="entry name" value="PCRA, domain 4"/>
    <property type="match status" value="1"/>
</dbReference>
<comment type="similarity">
    <text evidence="15">Belongs to the helicase family. UvrD subfamily.</text>
</comment>
<feature type="binding site" evidence="16">
    <location>
        <begin position="34"/>
        <end position="41"/>
    </location>
    <ligand>
        <name>ATP</name>
        <dbReference type="ChEBI" id="CHEBI:30616"/>
    </ligand>
</feature>
<feature type="compositionally biased region" description="Polar residues" evidence="17">
    <location>
        <begin position="1"/>
        <end position="12"/>
    </location>
</feature>
<feature type="domain" description="UvrD-like helicase C-terminal" evidence="19">
    <location>
        <begin position="381"/>
        <end position="640"/>
    </location>
</feature>
<keyword evidence="8 15" id="KW-0067">ATP-binding</keyword>
<evidence type="ECO:0000256" key="4">
    <source>
        <dbReference type="ARBA" id="ARBA00022763"/>
    </source>
</evidence>
<evidence type="ECO:0000256" key="2">
    <source>
        <dbReference type="ARBA" id="ARBA00022723"/>
    </source>
</evidence>
<dbReference type="InterPro" id="IPR000212">
    <property type="entry name" value="DNA_helicase_UvrD/REP"/>
</dbReference>
<dbReference type="InterPro" id="IPR004586">
    <property type="entry name" value="RecB"/>
</dbReference>
<comment type="domain">
    <text evidence="15">The C-terminal domain has nuclease activity and interacts with RecD. It interacts with RecA, facilitating its loading onto ssDNA.</text>
</comment>
<evidence type="ECO:0000256" key="16">
    <source>
        <dbReference type="PROSITE-ProRule" id="PRU00560"/>
    </source>
</evidence>
<dbReference type="HAMAP" id="MF_01485">
    <property type="entry name" value="RecB"/>
    <property type="match status" value="1"/>
</dbReference>
<keyword evidence="2 15" id="KW-0479">Metal-binding</keyword>
<keyword evidence="21" id="KW-1185">Reference proteome</keyword>
<evidence type="ECO:0000256" key="13">
    <source>
        <dbReference type="ARBA" id="ARBA00034617"/>
    </source>
</evidence>
<keyword evidence="5 15" id="KW-0378">Hydrolase</keyword>
<evidence type="ECO:0000256" key="15">
    <source>
        <dbReference type="HAMAP-Rule" id="MF_01485"/>
    </source>
</evidence>
<evidence type="ECO:0000256" key="11">
    <source>
        <dbReference type="ARBA" id="ARBA00023204"/>
    </source>
</evidence>
<feature type="domain" description="UvrD-like helicase ATP-binding" evidence="18">
    <location>
        <begin position="13"/>
        <end position="349"/>
    </location>
</feature>
<feature type="region of interest" description="Disordered" evidence="17">
    <location>
        <begin position="1"/>
        <end position="24"/>
    </location>
</feature>
<keyword evidence="11 15" id="KW-0234">DNA repair</keyword>
<keyword evidence="6 15" id="KW-0347">Helicase</keyword>
<keyword evidence="7 15" id="KW-0269">Exonuclease</keyword>
<reference evidence="20" key="1">
    <citation type="journal article" date="2021" name="Nat. Microbiol.">
        <title>Cocultivation of an ultrasmall environmental parasitic bacterium with lytic ability against bacteria associated with wastewater foams.</title>
        <authorList>
            <person name="Batinovic S."/>
            <person name="Rose J.J.A."/>
            <person name="Ratcliffe J."/>
            <person name="Seviour R.J."/>
            <person name="Petrovski S."/>
        </authorList>
    </citation>
    <scope>NUCLEOTIDE SEQUENCE</scope>
    <source>
        <strain evidence="20">CON9</strain>
    </source>
</reference>
<dbReference type="InterPro" id="IPR011335">
    <property type="entry name" value="Restrct_endonuc-II-like"/>
</dbReference>
<comment type="function">
    <text evidence="15">A helicase/nuclease that prepares dsDNA breaks (DSB) for recombinational DNA repair. Binds to DSBs and unwinds DNA via a highly rapid and processive ATP-dependent bidirectional helicase activity. Unwinds dsDNA until it encounters a Chi (crossover hotspot instigator) sequence from the 3' direction. Cuts ssDNA a few nucleotides 3' to the Chi site. The properties and activities of the enzyme are changed at Chi. The Chi-altered holoenzyme produces a long 3'-ssDNA overhang and facilitates RecA-binding to the ssDNA for homologous DNA recombination and repair. Holoenzyme degrades any linearized DNA that is unable to undergo homologous recombination. In the holoenzyme this subunit contributes ATPase, 3'-5' helicase, exonuclease activity and loads RecA onto ssDNA.</text>
</comment>
<dbReference type="CDD" id="cd22352">
    <property type="entry name" value="RecB_C-like"/>
    <property type="match status" value="1"/>
</dbReference>
<keyword evidence="1 15" id="KW-0540">Nuclease</keyword>
<evidence type="ECO:0000256" key="6">
    <source>
        <dbReference type="ARBA" id="ARBA00022806"/>
    </source>
</evidence>
<feature type="region of interest" description="DNA-binding and helicase activity, interacts with RecC" evidence="15">
    <location>
        <begin position="1"/>
        <end position="776"/>
    </location>
</feature>
<dbReference type="Pfam" id="PF00580">
    <property type="entry name" value="UvrD-helicase"/>
    <property type="match status" value="1"/>
</dbReference>
<comment type="cofactor">
    <cofactor evidence="15">
        <name>Mg(2+)</name>
        <dbReference type="ChEBI" id="CHEBI:18420"/>
    </cofactor>
    <text evidence="15">Binds 1 Mg(2+) ion per subunit.</text>
</comment>
<feature type="binding site" evidence="15">
    <location>
        <position position="887"/>
    </location>
    <ligand>
        <name>Mg(2+)</name>
        <dbReference type="ChEBI" id="CHEBI:18420"/>
    </ligand>
</feature>
<evidence type="ECO:0000256" key="10">
    <source>
        <dbReference type="ARBA" id="ARBA00023125"/>
    </source>
</evidence>
<evidence type="ECO:0000256" key="8">
    <source>
        <dbReference type="ARBA" id="ARBA00022840"/>
    </source>
</evidence>
<dbReference type="InterPro" id="IPR014017">
    <property type="entry name" value="DNA_helicase_UvrD-like_C"/>
</dbReference>
<feature type="binding site" evidence="15">
    <location>
        <position position="1024"/>
    </location>
    <ligand>
        <name>Mg(2+)</name>
        <dbReference type="ChEBI" id="CHEBI:18420"/>
    </ligand>
</feature>
<keyword evidence="4 15" id="KW-0227">DNA damage</keyword>
<dbReference type="Pfam" id="PF13361">
    <property type="entry name" value="UvrD_C"/>
    <property type="match status" value="1"/>
</dbReference>
<dbReference type="PANTHER" id="PTHR11070:SF23">
    <property type="entry name" value="RECBCD ENZYME SUBUNIT RECB"/>
    <property type="match status" value="1"/>
</dbReference>
<dbReference type="PROSITE" id="PS51198">
    <property type="entry name" value="UVRD_HELICASE_ATP_BIND"/>
    <property type="match status" value="1"/>
</dbReference>
<keyword evidence="10 15" id="KW-0238">DNA-binding</keyword>
<evidence type="ECO:0000256" key="5">
    <source>
        <dbReference type="ARBA" id="ARBA00022801"/>
    </source>
</evidence>
<dbReference type="InterPro" id="IPR014016">
    <property type="entry name" value="UvrD-like_ATP-bd"/>
</dbReference>
<dbReference type="PROSITE" id="PS51217">
    <property type="entry name" value="UVRD_HELICASE_CTER"/>
    <property type="match status" value="1"/>
</dbReference>
<keyword evidence="9 15" id="KW-0460">Magnesium</keyword>
<evidence type="ECO:0000256" key="3">
    <source>
        <dbReference type="ARBA" id="ARBA00022741"/>
    </source>
</evidence>
<evidence type="ECO:0000256" key="9">
    <source>
        <dbReference type="ARBA" id="ARBA00022842"/>
    </source>
</evidence>
<comment type="domain">
    <text evidence="15">The N-terminal DNA-binding domain is a ssDNA-dependent ATPase and has ATP-dependent 3'-5' helicase function. This domain interacts with RecC.</text>
</comment>
<keyword evidence="12 15" id="KW-0413">Isomerase</keyword>
<dbReference type="EC" id="5.6.2.4" evidence="15"/>
<dbReference type="InterPro" id="IPR027417">
    <property type="entry name" value="P-loop_NTPase"/>
</dbReference>
<evidence type="ECO:0000259" key="18">
    <source>
        <dbReference type="PROSITE" id="PS51198"/>
    </source>
</evidence>
<comment type="subunit">
    <text evidence="15">Heterotrimer of RecB, RecC and RecD. All subunits contribute to DNA-binding. Interacts with RecA.</text>
</comment>
<organism evidence="20 21">
    <name type="scientific">Gordonia pseudamarae</name>
    <dbReference type="NCBI Taxonomy" id="2831662"/>
    <lineage>
        <taxon>Bacteria</taxon>
        <taxon>Bacillati</taxon>
        <taxon>Actinomycetota</taxon>
        <taxon>Actinomycetes</taxon>
        <taxon>Mycobacteriales</taxon>
        <taxon>Gordoniaceae</taxon>
        <taxon>Gordonia</taxon>
    </lineage>
</organism>
<accession>A0ABX6IK63</accession>
<dbReference type="Pfam" id="PF12705">
    <property type="entry name" value="PDDEXK_1"/>
    <property type="match status" value="1"/>
</dbReference>
<sequence>MSTASGIRNRTPATEPGSFDITAPLPEGTTVLEASAGTGKTYAIVGLAARHVAQGMPIDRVLLVTFSRAASAELRERMRERVQSLCVALADLDSALRSTDPLERFLATGDRAEVAVRRDNLQRALSDFDASTIATTHTFCNRMLEALGFLGERELVSAIVENVDEMVAEAARDLYMDGFKDAQAPEFEFGTAEAIAREALRNPAAVLSPAEDELADPSSPEAHAVLRRVRFTRRVRAIVERRKREARIRTYDDLQAILHRIVRDKEIGEKARARIREQFGVVLVDEFQDTDPQQWEIVRCCFHGHLPLVLVGDPKQSIYGFRGAEVLSYLSAVGTADQRLALDTNHRSDGDLVAALARIYGGAQLGHPDIVARAVAAARPGSQLSGAVPLRIRALVRQDFTVFGASGFPSVDQIRPRVIEDAADDIAALLGSPVTVGDDARPVRPGDIAVLVRANKTVEPLRRALAERGIAAVVGSGTSVFRTAAARHWLWVLTAIESPARTNAVRLAATTTLVGWSAGDLAAADDGQLSALAGHCAEWGRVFADAGFSAMSARIVEQTGVAARVLAGPSGERILTDLLQVAAICNRQVMDLGWGISELTEWLTDRVADLSSHARGEDQTRRLESDAQAVQIMTVHASKGLQFPIVYLPFAWDSLHTPDDATIMYHDADGGRHLDVGGKTAPGRAGRWTQAQTETVAEELRLLYVAATRARSQVVMWWAPAFGTRSSPLHRLIFGREAAVGATGARVWSVPDSVDVRDDNSVVAGLRALADGSLISVEPARADLTTWTDPARDQLTGTLSAARFTREIDQIWRRTSYSAITAGAHGAAVSPLTGGSEPEDDQMRVHIDDDTGETGDPVAEPAGVAGSPTASLMNGLPFGAAFGTVVHEALEYVDTSAPDMPAHVRELCAESVGAADIDVDVLTRAIVGVLTTPLGFGDLWSIPPRDRLSELDFEFPLGGADDSATGFTVAAVADLLDEYLPAGDLLAGYAEHLRELPAHRYRGFLTGSIDSVLRRPDGRFTIVDYKTNRLRPGDLVAEDFTAEAMAAEMIANHYPLQALLYSVALHRFLRWRIAGYDPHDYLAPAQYHFVRAMIGPDTPAGCGVFEWAIPVELVVALSDLIAGSDSYHTGKVAR</sequence>
<evidence type="ECO:0000256" key="1">
    <source>
        <dbReference type="ARBA" id="ARBA00022722"/>
    </source>
</evidence>
<keyword evidence="3 15" id="KW-0547">Nucleotide-binding</keyword>
<dbReference type="RefSeq" id="WP_213243366.1">
    <property type="nucleotide sequence ID" value="NZ_CP045806.1"/>
</dbReference>
<comment type="miscellaneous">
    <text evidence="15">In the RecBCD complex, RecB has a slow 3'-5' helicase, an exonuclease activity and loads RecA onto ssDNA, RecD has a fast 5'-3' helicase activity, while RecC stimulates the ATPase and processivity of the RecB helicase and contributes to recognition of the Chi site.</text>
</comment>
<feature type="region of interest" description="Nuclease activity, interacts with RecD and RecA" evidence="15">
    <location>
        <begin position="811"/>
        <end position="1134"/>
    </location>
</feature>
<dbReference type="PANTHER" id="PTHR11070">
    <property type="entry name" value="UVRD / RECB / PCRA DNA HELICASE FAMILY MEMBER"/>
    <property type="match status" value="1"/>
</dbReference>
<evidence type="ECO:0000256" key="17">
    <source>
        <dbReference type="SAM" id="MobiDB-lite"/>
    </source>
</evidence>
<comment type="catalytic activity">
    <reaction evidence="14 15">
        <text>ATP + H2O = ADP + phosphate + H(+)</text>
        <dbReference type="Rhea" id="RHEA:13065"/>
        <dbReference type="ChEBI" id="CHEBI:15377"/>
        <dbReference type="ChEBI" id="CHEBI:15378"/>
        <dbReference type="ChEBI" id="CHEBI:30616"/>
        <dbReference type="ChEBI" id="CHEBI:43474"/>
        <dbReference type="ChEBI" id="CHEBI:456216"/>
        <dbReference type="EC" id="5.6.2.4"/>
    </reaction>
</comment>
<dbReference type="Gene3D" id="3.90.320.10">
    <property type="match status" value="1"/>
</dbReference>
<evidence type="ECO:0000313" key="20">
    <source>
        <dbReference type="EMBL" id="QHN35501.1"/>
    </source>
</evidence>
<comment type="catalytic activity">
    <reaction evidence="13 15">
        <text>Couples ATP hydrolysis with the unwinding of duplex DNA by translocating in the 3'-5' direction.</text>
        <dbReference type="EC" id="5.6.2.4"/>
    </reaction>
</comment>
<dbReference type="InterPro" id="IPR038726">
    <property type="entry name" value="PDDEXK_AddAB-type"/>
</dbReference>
<evidence type="ECO:0000256" key="12">
    <source>
        <dbReference type="ARBA" id="ARBA00023235"/>
    </source>
</evidence>
<dbReference type="SUPFAM" id="SSF52540">
    <property type="entry name" value="P-loop containing nucleoside triphosphate hydrolases"/>
    <property type="match status" value="1"/>
</dbReference>
<name>A0ABX6IK63_9ACTN</name>
<evidence type="ECO:0000256" key="14">
    <source>
        <dbReference type="ARBA" id="ARBA00048988"/>
    </source>
</evidence>
<proteinExistence type="inferred from homology"/>
<dbReference type="EC" id="3.1.11.5" evidence="15"/>
<dbReference type="InterPro" id="IPR011604">
    <property type="entry name" value="PDDEXK-like_dom_sf"/>
</dbReference>
<dbReference type="Gene3D" id="3.40.50.300">
    <property type="entry name" value="P-loop containing nucleotide triphosphate hydrolases"/>
    <property type="match status" value="3"/>
</dbReference>
<feature type="active site" description="For nuclease activity" evidence="15">
    <location>
        <position position="1024"/>
    </location>
</feature>
<evidence type="ECO:0000313" key="21">
    <source>
        <dbReference type="Proteomes" id="UP001059836"/>
    </source>
</evidence>
<comment type="catalytic activity">
    <reaction evidence="15">
        <text>Exonucleolytic cleavage (in the presence of ATP) in either 5'- to 3'- or 3'- to 5'-direction to yield 5'-phosphooligonucleotides.</text>
        <dbReference type="EC" id="3.1.11.5"/>
    </reaction>
</comment>
<feature type="binding site" evidence="15">
    <location>
        <position position="1010"/>
    </location>
    <ligand>
        <name>Mg(2+)</name>
        <dbReference type="ChEBI" id="CHEBI:18420"/>
    </ligand>
</feature>
<dbReference type="EMBL" id="CP045809">
    <property type="protein sequence ID" value="QHN35501.1"/>
    <property type="molecule type" value="Genomic_DNA"/>
</dbReference>